<evidence type="ECO:0008006" key="4">
    <source>
        <dbReference type="Google" id="ProtNLM"/>
    </source>
</evidence>
<protein>
    <recommendedName>
        <fullName evidence="4">Secreted protein</fullName>
    </recommendedName>
</protein>
<reference evidence="2 3" key="1">
    <citation type="submission" date="2013-09" db="EMBL/GenBank/DDBJ databases">
        <title>Complete genome sequence of Corynebacterium doosanense CAU 212(T) (=DSM 45436(T)), isolated from activated sludge.</title>
        <authorList>
            <person name="Schaffert L."/>
            <person name="Albersmeier A."/>
            <person name="Kalinowski J."/>
            <person name="Ruckert C."/>
        </authorList>
    </citation>
    <scope>NUCLEOTIDE SEQUENCE [LARGE SCALE GENOMIC DNA]</scope>
    <source>
        <strain evidence="2 3">CAU 212</strain>
    </source>
</reference>
<sequence>MRSLRPLAVLTASLTAAIVLTVPAAQAQPSPVTSGSCGISLTPSATIPTSDGEENPVAADGIMAIGLQNYVSPTTNVTAPEFRPWLEMRGEAGRYTTDTEVAFEVDGPEGTWTVRPFDRGFGSVVTDQVPVAQGTGGNFTADASTLHASPATVGALWVASGPPASLRLVPEDDPATKRKYNFAEGYAPVPATFSASTVILPG</sequence>
<organism evidence="2 3">
    <name type="scientific">Corynebacterium doosanense CAU 212 = DSM 45436</name>
    <dbReference type="NCBI Taxonomy" id="558173"/>
    <lineage>
        <taxon>Bacteria</taxon>
        <taxon>Bacillati</taxon>
        <taxon>Actinomycetota</taxon>
        <taxon>Actinomycetes</taxon>
        <taxon>Mycobacteriales</taxon>
        <taxon>Corynebacteriaceae</taxon>
        <taxon>Corynebacterium</taxon>
    </lineage>
</organism>
<keyword evidence="1" id="KW-0732">Signal</keyword>
<dbReference type="HOGENOM" id="CLU_1352735_0_0_11"/>
<feature type="chain" id="PRO_5001935897" description="Secreted protein" evidence="1">
    <location>
        <begin position="28"/>
        <end position="202"/>
    </location>
</feature>
<dbReference type="AlphaFoldDB" id="A0A097IJ67"/>
<dbReference type="Proteomes" id="UP000029914">
    <property type="component" value="Chromosome"/>
</dbReference>
<accession>A0A097IJ67</accession>
<evidence type="ECO:0000313" key="2">
    <source>
        <dbReference type="EMBL" id="AIT62153.1"/>
    </source>
</evidence>
<gene>
    <name evidence="2" type="ORF">CDOO_01390</name>
</gene>
<dbReference type="STRING" id="558173.CDOO_01390"/>
<dbReference type="KEGG" id="cdo:CDOO_01390"/>
<proteinExistence type="predicted"/>
<keyword evidence="3" id="KW-1185">Reference proteome</keyword>
<name>A0A097IJ67_9CORY</name>
<dbReference type="RefSeq" id="WP_018021569.1">
    <property type="nucleotide sequence ID" value="NZ_AQUX01000002.1"/>
</dbReference>
<evidence type="ECO:0000313" key="3">
    <source>
        <dbReference type="Proteomes" id="UP000029914"/>
    </source>
</evidence>
<feature type="signal peptide" evidence="1">
    <location>
        <begin position="1"/>
        <end position="27"/>
    </location>
</feature>
<evidence type="ECO:0000256" key="1">
    <source>
        <dbReference type="SAM" id="SignalP"/>
    </source>
</evidence>
<dbReference type="EMBL" id="CP006764">
    <property type="protein sequence ID" value="AIT62153.1"/>
    <property type="molecule type" value="Genomic_DNA"/>
</dbReference>